<evidence type="ECO:0000313" key="2">
    <source>
        <dbReference type="Proteomes" id="UP001234297"/>
    </source>
</evidence>
<accession>A0ACC2M272</accession>
<evidence type="ECO:0000313" key="1">
    <source>
        <dbReference type="EMBL" id="KAJ8639528.1"/>
    </source>
</evidence>
<organism evidence="1 2">
    <name type="scientific">Persea americana</name>
    <name type="common">Avocado</name>
    <dbReference type="NCBI Taxonomy" id="3435"/>
    <lineage>
        <taxon>Eukaryota</taxon>
        <taxon>Viridiplantae</taxon>
        <taxon>Streptophyta</taxon>
        <taxon>Embryophyta</taxon>
        <taxon>Tracheophyta</taxon>
        <taxon>Spermatophyta</taxon>
        <taxon>Magnoliopsida</taxon>
        <taxon>Magnoliidae</taxon>
        <taxon>Laurales</taxon>
        <taxon>Lauraceae</taxon>
        <taxon>Persea</taxon>
    </lineage>
</organism>
<keyword evidence="2" id="KW-1185">Reference proteome</keyword>
<protein>
    <submittedName>
        <fullName evidence="1">Uncharacterized protein</fullName>
    </submittedName>
</protein>
<dbReference type="Proteomes" id="UP001234297">
    <property type="component" value="Chromosome 5"/>
</dbReference>
<proteinExistence type="predicted"/>
<reference evidence="1 2" key="1">
    <citation type="journal article" date="2022" name="Hortic Res">
        <title>A haplotype resolved chromosomal level avocado genome allows analysis of novel avocado genes.</title>
        <authorList>
            <person name="Nath O."/>
            <person name="Fletcher S.J."/>
            <person name="Hayward A."/>
            <person name="Shaw L.M."/>
            <person name="Masouleh A.K."/>
            <person name="Furtado A."/>
            <person name="Henry R.J."/>
            <person name="Mitter N."/>
        </authorList>
    </citation>
    <scope>NUCLEOTIDE SEQUENCE [LARGE SCALE GENOMIC DNA]</scope>
    <source>
        <strain evidence="2">cv. Hass</strain>
    </source>
</reference>
<gene>
    <name evidence="1" type="ORF">MRB53_016222</name>
</gene>
<dbReference type="EMBL" id="CM056813">
    <property type="protein sequence ID" value="KAJ8639528.1"/>
    <property type="molecule type" value="Genomic_DNA"/>
</dbReference>
<sequence length="73" mass="8004">MQPQAELFSLPKNAIVKQMNASDIEKLKQIYEAEGNAALVWGGEGIHTVSYKDIIAIHNRGEMSSSKFVTAPT</sequence>
<name>A0ACC2M272_PERAE</name>
<comment type="caution">
    <text evidence="1">The sequence shown here is derived from an EMBL/GenBank/DDBJ whole genome shotgun (WGS) entry which is preliminary data.</text>
</comment>